<sequence>MAKSAEQEVEKMKQLEERIKAPSIWGRVPCGVRFEDLQDRRYEDAVRLLKKHYLPEEITYRSVKIADNTEGVDEFTHNVRIWMKDKMSIAAVKEDTEKLVGVLIMRIQEKSAFSRTFSRVKITYNPQYTTVNTFYRAIEKPVDLFEKLGVKRYFKIYLLALKTRYRHRGLAKEMLKAAISLSINANVPAISGIFTTARGQQVADELGFEKFHELHYVRYVIDEEIVFWDTGLGNYGAALMAYRIPSVEEPEEVQTQASSRFNIQPPIDDEEDEE</sequence>
<dbReference type="InterPro" id="IPR016181">
    <property type="entry name" value="Acyl_CoA_acyltransferase"/>
</dbReference>
<gene>
    <name evidence="3" type="primary">LOC112045381</name>
</gene>
<evidence type="ECO:0000256" key="1">
    <source>
        <dbReference type="SAM" id="MobiDB-lite"/>
    </source>
</evidence>
<dbReference type="PANTHER" id="PTHR20905">
    <property type="entry name" value="N-ACETYLTRANSFERASE-RELATED"/>
    <property type="match status" value="1"/>
</dbReference>
<name>A0A6J1MS19_BICAN</name>
<dbReference type="Proteomes" id="UP001652582">
    <property type="component" value="Chromosome 2"/>
</dbReference>
<reference evidence="3" key="2">
    <citation type="submission" date="2025-08" db="UniProtKB">
        <authorList>
            <consortium name="RefSeq"/>
        </authorList>
    </citation>
    <scope>IDENTIFICATION</scope>
</reference>
<organism evidence="2 3">
    <name type="scientific">Bicyclus anynana</name>
    <name type="common">Squinting bush brown butterfly</name>
    <dbReference type="NCBI Taxonomy" id="110368"/>
    <lineage>
        <taxon>Eukaryota</taxon>
        <taxon>Metazoa</taxon>
        <taxon>Ecdysozoa</taxon>
        <taxon>Arthropoda</taxon>
        <taxon>Hexapoda</taxon>
        <taxon>Insecta</taxon>
        <taxon>Pterygota</taxon>
        <taxon>Neoptera</taxon>
        <taxon>Endopterygota</taxon>
        <taxon>Lepidoptera</taxon>
        <taxon>Glossata</taxon>
        <taxon>Ditrysia</taxon>
        <taxon>Papilionoidea</taxon>
        <taxon>Nymphalidae</taxon>
        <taxon>Satyrinae</taxon>
        <taxon>Satyrini</taxon>
        <taxon>Mycalesina</taxon>
        <taxon>Bicyclus</taxon>
    </lineage>
</organism>
<evidence type="ECO:0000313" key="3">
    <source>
        <dbReference type="RefSeq" id="XP_023937309.2"/>
    </source>
</evidence>
<feature type="compositionally biased region" description="Polar residues" evidence="1">
    <location>
        <begin position="253"/>
        <end position="262"/>
    </location>
</feature>
<dbReference type="PANTHER" id="PTHR20905:SF1">
    <property type="entry name" value="AT07410P-RELATED"/>
    <property type="match status" value="1"/>
</dbReference>
<proteinExistence type="predicted"/>
<reference evidence="2" key="1">
    <citation type="submission" date="2025-05" db="UniProtKB">
        <authorList>
            <consortium name="RefSeq"/>
        </authorList>
    </citation>
    <scope>NUCLEOTIDE SEQUENCE [LARGE SCALE GENOMIC DNA]</scope>
</reference>
<dbReference type="GeneID" id="112045381"/>
<dbReference type="Gene3D" id="3.40.630.30">
    <property type="match status" value="1"/>
</dbReference>
<feature type="region of interest" description="Disordered" evidence="1">
    <location>
        <begin position="252"/>
        <end position="274"/>
    </location>
</feature>
<protein>
    <submittedName>
        <fullName evidence="3">Uncharacterized protein LOC112045381</fullName>
    </submittedName>
</protein>
<dbReference type="RefSeq" id="XP_023937309.2">
    <property type="nucleotide sequence ID" value="XM_024081541.2"/>
</dbReference>
<keyword evidence="2" id="KW-1185">Reference proteome</keyword>
<dbReference type="SUPFAM" id="SSF55729">
    <property type="entry name" value="Acyl-CoA N-acyltransferases (Nat)"/>
    <property type="match status" value="1"/>
</dbReference>
<accession>A0A6J1MS19</accession>
<dbReference type="OrthoDB" id="6588672at2759"/>
<evidence type="ECO:0000313" key="2">
    <source>
        <dbReference type="Proteomes" id="UP001652582"/>
    </source>
</evidence>